<evidence type="ECO:0000313" key="1">
    <source>
        <dbReference type="EMBL" id="SPF47972.1"/>
    </source>
</evidence>
<protein>
    <submittedName>
        <fullName evidence="1">Uncharacterized protein</fullName>
    </submittedName>
</protein>
<name>A0A2U3L7U1_9FIRM</name>
<reference evidence="2" key="1">
    <citation type="submission" date="2018-02" db="EMBL/GenBank/DDBJ databases">
        <authorList>
            <person name="Hausmann B."/>
        </authorList>
    </citation>
    <scope>NUCLEOTIDE SEQUENCE [LARGE SCALE GENOMIC DNA]</scope>
    <source>
        <strain evidence="2">Peat soil MAG SbF1</strain>
    </source>
</reference>
<sequence length="72" mass="8184">MSRCERLSEIVFNIITSLSCSICQLLIKQELDDHSPDGVERYHAMLVSVGWIIDHVVDRRVSQGVHHGNNEP</sequence>
<dbReference type="PROSITE" id="PS51257">
    <property type="entry name" value="PROKAR_LIPOPROTEIN"/>
    <property type="match status" value="1"/>
</dbReference>
<dbReference type="Proteomes" id="UP000238916">
    <property type="component" value="Unassembled WGS sequence"/>
</dbReference>
<evidence type="ECO:0000313" key="2">
    <source>
        <dbReference type="Proteomes" id="UP000238916"/>
    </source>
</evidence>
<gene>
    <name evidence="1" type="ORF">SBF1_40002</name>
</gene>
<dbReference type="AlphaFoldDB" id="A0A2U3L7U1"/>
<accession>A0A2U3L7U1</accession>
<proteinExistence type="predicted"/>
<dbReference type="EMBL" id="OMOF01000334">
    <property type="protein sequence ID" value="SPF47972.1"/>
    <property type="molecule type" value="Genomic_DNA"/>
</dbReference>
<organism evidence="1 2">
    <name type="scientific">Candidatus Desulfosporosinus infrequens</name>
    <dbReference type="NCBI Taxonomy" id="2043169"/>
    <lineage>
        <taxon>Bacteria</taxon>
        <taxon>Bacillati</taxon>
        <taxon>Bacillota</taxon>
        <taxon>Clostridia</taxon>
        <taxon>Eubacteriales</taxon>
        <taxon>Desulfitobacteriaceae</taxon>
        <taxon>Desulfosporosinus</taxon>
    </lineage>
</organism>